<sequence>MKVLADLPSHIPPLCKAPPCTAHCSVSCFNPKRIRQCLWLGEWGAMRLFSLFILLFGVSNPAWLEMHTTSLKATADRFCCFSVMHQMCQSQVSLDIQSGKKNSEGLCAHPV</sequence>
<dbReference type="Proteomes" id="UP001221898">
    <property type="component" value="Unassembled WGS sequence"/>
</dbReference>
<protein>
    <submittedName>
        <fullName evidence="1">Uncharacterized protein</fullName>
    </submittedName>
</protein>
<evidence type="ECO:0000313" key="2">
    <source>
        <dbReference type="Proteomes" id="UP001221898"/>
    </source>
</evidence>
<dbReference type="EMBL" id="JAINUG010000016">
    <property type="protein sequence ID" value="KAJ8413212.1"/>
    <property type="molecule type" value="Genomic_DNA"/>
</dbReference>
<gene>
    <name evidence="1" type="ORF">AAFF_G00092080</name>
</gene>
<evidence type="ECO:0000313" key="1">
    <source>
        <dbReference type="EMBL" id="KAJ8413212.1"/>
    </source>
</evidence>
<name>A0AAD7T3P1_9TELE</name>
<organism evidence="1 2">
    <name type="scientific">Aldrovandia affinis</name>
    <dbReference type="NCBI Taxonomy" id="143900"/>
    <lineage>
        <taxon>Eukaryota</taxon>
        <taxon>Metazoa</taxon>
        <taxon>Chordata</taxon>
        <taxon>Craniata</taxon>
        <taxon>Vertebrata</taxon>
        <taxon>Euteleostomi</taxon>
        <taxon>Actinopterygii</taxon>
        <taxon>Neopterygii</taxon>
        <taxon>Teleostei</taxon>
        <taxon>Notacanthiformes</taxon>
        <taxon>Halosauridae</taxon>
        <taxon>Aldrovandia</taxon>
    </lineage>
</organism>
<dbReference type="AlphaFoldDB" id="A0AAD7T3P1"/>
<keyword evidence="2" id="KW-1185">Reference proteome</keyword>
<comment type="caution">
    <text evidence="1">The sequence shown here is derived from an EMBL/GenBank/DDBJ whole genome shotgun (WGS) entry which is preliminary data.</text>
</comment>
<proteinExistence type="predicted"/>
<accession>A0AAD7T3P1</accession>
<reference evidence="1" key="1">
    <citation type="journal article" date="2023" name="Science">
        <title>Genome structures resolve the early diversification of teleost fishes.</title>
        <authorList>
            <person name="Parey E."/>
            <person name="Louis A."/>
            <person name="Montfort J."/>
            <person name="Bouchez O."/>
            <person name="Roques C."/>
            <person name="Iampietro C."/>
            <person name="Lluch J."/>
            <person name="Castinel A."/>
            <person name="Donnadieu C."/>
            <person name="Desvignes T."/>
            <person name="Floi Bucao C."/>
            <person name="Jouanno E."/>
            <person name="Wen M."/>
            <person name="Mejri S."/>
            <person name="Dirks R."/>
            <person name="Jansen H."/>
            <person name="Henkel C."/>
            <person name="Chen W.J."/>
            <person name="Zahm M."/>
            <person name="Cabau C."/>
            <person name="Klopp C."/>
            <person name="Thompson A.W."/>
            <person name="Robinson-Rechavi M."/>
            <person name="Braasch I."/>
            <person name="Lecointre G."/>
            <person name="Bobe J."/>
            <person name="Postlethwait J.H."/>
            <person name="Berthelot C."/>
            <person name="Roest Crollius H."/>
            <person name="Guiguen Y."/>
        </authorList>
    </citation>
    <scope>NUCLEOTIDE SEQUENCE</scope>
    <source>
        <strain evidence="1">NC1722</strain>
    </source>
</reference>